<evidence type="ECO:0000313" key="2">
    <source>
        <dbReference type="WBParaSite" id="Pan_g10302.t1"/>
    </source>
</evidence>
<reference evidence="2" key="2">
    <citation type="submission" date="2020-10" db="UniProtKB">
        <authorList>
            <consortium name="WormBaseParasite"/>
        </authorList>
    </citation>
    <scope>IDENTIFICATION</scope>
</reference>
<evidence type="ECO:0000313" key="1">
    <source>
        <dbReference type="Proteomes" id="UP000492821"/>
    </source>
</evidence>
<protein>
    <submittedName>
        <fullName evidence="2">Secreted protein</fullName>
    </submittedName>
</protein>
<accession>A0A7E4ZQ18</accession>
<proteinExistence type="predicted"/>
<dbReference type="WBParaSite" id="Pan_g10302.t1">
    <property type="protein sequence ID" value="Pan_g10302.t1"/>
    <property type="gene ID" value="Pan_g10302"/>
</dbReference>
<sequence>MCLFCCTSPVANHWAGPPGGPGGDGPDTSGVRVLKTAAAVGCLQAMNLKAELSPVKLMSGLNSRPRAHSKLNSRASKLKTAICRLNCEKLQADERYLLNCTKTVRITKAPHKAFGTFGKLWCALASSFHANDVFDT</sequence>
<dbReference type="AlphaFoldDB" id="A0A7E4ZQ18"/>
<name>A0A7E4ZQ18_PANRE</name>
<reference evidence="1" key="1">
    <citation type="journal article" date="2013" name="Genetics">
        <title>The draft genome and transcriptome of Panagrellus redivivus are shaped by the harsh demands of a free-living lifestyle.</title>
        <authorList>
            <person name="Srinivasan J."/>
            <person name="Dillman A.R."/>
            <person name="Macchietto M.G."/>
            <person name="Heikkinen L."/>
            <person name="Lakso M."/>
            <person name="Fracchia K.M."/>
            <person name="Antoshechkin I."/>
            <person name="Mortazavi A."/>
            <person name="Wong G."/>
            <person name="Sternberg P.W."/>
        </authorList>
    </citation>
    <scope>NUCLEOTIDE SEQUENCE [LARGE SCALE GENOMIC DNA]</scope>
    <source>
        <strain evidence="1">MT8872</strain>
    </source>
</reference>
<organism evidence="1 2">
    <name type="scientific">Panagrellus redivivus</name>
    <name type="common">Microworm</name>
    <dbReference type="NCBI Taxonomy" id="6233"/>
    <lineage>
        <taxon>Eukaryota</taxon>
        <taxon>Metazoa</taxon>
        <taxon>Ecdysozoa</taxon>
        <taxon>Nematoda</taxon>
        <taxon>Chromadorea</taxon>
        <taxon>Rhabditida</taxon>
        <taxon>Tylenchina</taxon>
        <taxon>Panagrolaimomorpha</taxon>
        <taxon>Panagrolaimoidea</taxon>
        <taxon>Panagrolaimidae</taxon>
        <taxon>Panagrellus</taxon>
    </lineage>
</organism>
<keyword evidence="1" id="KW-1185">Reference proteome</keyword>
<dbReference type="Proteomes" id="UP000492821">
    <property type="component" value="Unassembled WGS sequence"/>
</dbReference>